<dbReference type="Proteomes" id="UP000530060">
    <property type="component" value="Unassembled WGS sequence"/>
</dbReference>
<gene>
    <name evidence="2" type="ORF">FLAT13_00405</name>
</gene>
<dbReference type="AlphaFoldDB" id="A0A6V6YPC0"/>
<evidence type="ECO:0000313" key="2">
    <source>
        <dbReference type="EMBL" id="CAD0001174.1"/>
    </source>
</evidence>
<comment type="caution">
    <text evidence="2">The sequence shown here is derived from an EMBL/GenBank/DDBJ whole genome shotgun (WGS) entry which is preliminary data.</text>
</comment>
<feature type="signal peptide" evidence="1">
    <location>
        <begin position="1"/>
        <end position="27"/>
    </location>
</feature>
<dbReference type="EMBL" id="CAIJDP010000053">
    <property type="protein sequence ID" value="CAD0001174.1"/>
    <property type="molecule type" value="Genomic_DNA"/>
</dbReference>
<accession>A0A6V6YPC0</accession>
<protein>
    <submittedName>
        <fullName evidence="2">Uncharacterized protein</fullName>
    </submittedName>
</protein>
<evidence type="ECO:0000313" key="3">
    <source>
        <dbReference type="Proteomes" id="UP000530060"/>
    </source>
</evidence>
<evidence type="ECO:0000256" key="1">
    <source>
        <dbReference type="SAM" id="SignalP"/>
    </source>
</evidence>
<keyword evidence="3" id="KW-1185">Reference proteome</keyword>
<organism evidence="2 3">
    <name type="scientific">Flavobacterium salmonis</name>
    <dbReference type="NCBI Taxonomy" id="2654844"/>
    <lineage>
        <taxon>Bacteria</taxon>
        <taxon>Pseudomonadati</taxon>
        <taxon>Bacteroidota</taxon>
        <taxon>Flavobacteriia</taxon>
        <taxon>Flavobacteriales</taxon>
        <taxon>Flavobacteriaceae</taxon>
        <taxon>Flavobacterium</taxon>
    </lineage>
</organism>
<name>A0A6V6YPC0_9FLAO</name>
<dbReference type="RefSeq" id="WP_180907761.1">
    <property type="nucleotide sequence ID" value="NZ_CAIJDP010000053.1"/>
</dbReference>
<proteinExistence type="predicted"/>
<sequence>MIQHHTPIYKKRTFLIFLFLSNLTAFAQEIVNSIPLELKKSSAVFQIANPEKKTVTLFVRDSLKIKAINLNEKMQIADSISAKRPNLKTYTNIIGYNKNNGNTRLFWSSTNYEAIFAQLFNTNSRETITKEYKLVLKNEKVIQKFSQDENFYILTVLKNSDIFKLYIFDSEGNYTEKIITTEGFHFFTSDYKKSDLYTAFSESLLPFEAPFSLQNITVENQTSLIDAAKKRKCYFNNKQLVITLDINIDFTQLILIDLQSFTATEKMIKKQYLVGDRKFLNSNSFYFDNKLYQLKSSSGIIYFTIKDLEDNILKEYFANSTKPIAFKNSEFHEQGGSLRAKRTLASSPLFILKSNNLFLGLSCYQTGLNTFITFGGVSELKQSADQTTINQFGLTEDIVFSTSMEDFDSSSNRRVVKTEGLFDTAGNRIKGKLVPLASDKISTFFDKNNTISAQTLFKLDAYYLGYYDNKTKEYIIRKFED</sequence>
<feature type="chain" id="PRO_5028420963" evidence="1">
    <location>
        <begin position="28"/>
        <end position="481"/>
    </location>
</feature>
<reference evidence="2 3" key="1">
    <citation type="submission" date="2020-06" db="EMBL/GenBank/DDBJ databases">
        <authorList>
            <person name="Criscuolo A."/>
        </authorList>
    </citation>
    <scope>NUCLEOTIDE SEQUENCE [LARGE SCALE GENOMIC DNA]</scope>
    <source>
        <strain evidence="3">CIP 111411</strain>
    </source>
</reference>
<keyword evidence="1" id="KW-0732">Signal</keyword>